<accession>A0A0R2ZH99</accession>
<organism evidence="2 4">
    <name type="scientific">Pseudomonas trivialis</name>
    <dbReference type="NCBI Taxonomy" id="200450"/>
    <lineage>
        <taxon>Bacteria</taxon>
        <taxon>Pseudomonadati</taxon>
        <taxon>Pseudomonadota</taxon>
        <taxon>Gammaproteobacteria</taxon>
        <taxon>Pseudomonadales</taxon>
        <taxon>Pseudomonadaceae</taxon>
        <taxon>Pseudomonas</taxon>
    </lineage>
</organism>
<proteinExistence type="predicted"/>
<dbReference type="AlphaFoldDB" id="A0A0R2ZH99"/>
<dbReference type="SUPFAM" id="SSF56784">
    <property type="entry name" value="HAD-like"/>
    <property type="match status" value="1"/>
</dbReference>
<dbReference type="GO" id="GO:0016787">
    <property type="term" value="F:hydrolase activity"/>
    <property type="evidence" value="ECO:0007669"/>
    <property type="project" value="UniProtKB-KW"/>
</dbReference>
<dbReference type="Proteomes" id="UP000183126">
    <property type="component" value="Chromosome I"/>
</dbReference>
<dbReference type="PANTHER" id="PTHR43316:SF3">
    <property type="entry name" value="HALOACID DEHALOGENASE, TYPE II (AFU_ORTHOLOGUE AFUA_2G07750)-RELATED"/>
    <property type="match status" value="1"/>
</dbReference>
<evidence type="ECO:0000313" key="5">
    <source>
        <dbReference type="Proteomes" id="UP000183126"/>
    </source>
</evidence>
<dbReference type="Proteomes" id="UP000052019">
    <property type="component" value="Unassembled WGS sequence"/>
</dbReference>
<dbReference type="InterPro" id="IPR036412">
    <property type="entry name" value="HAD-like_sf"/>
</dbReference>
<dbReference type="PATRIC" id="fig|200450.4.peg.4730"/>
<protein>
    <submittedName>
        <fullName evidence="3">Haloacid dehalogenase superfamily, subfamily IA, variant 1 with third motif having Dx(3-4)D or Dx(3-4)E</fullName>
    </submittedName>
</protein>
<dbReference type="Pfam" id="PF00702">
    <property type="entry name" value="Hydrolase"/>
    <property type="match status" value="1"/>
</dbReference>
<dbReference type="RefSeq" id="WP_057008416.1">
    <property type="nucleotide sequence ID" value="NZ_JYLK01000007.1"/>
</dbReference>
<dbReference type="NCBIfam" id="TIGR01549">
    <property type="entry name" value="HAD-SF-IA-v1"/>
    <property type="match status" value="1"/>
</dbReference>
<dbReference type="EMBL" id="JYLK01000007">
    <property type="protein sequence ID" value="KRP60167.1"/>
    <property type="molecule type" value="Genomic_DNA"/>
</dbReference>
<dbReference type="InterPro" id="IPR023214">
    <property type="entry name" value="HAD_sf"/>
</dbReference>
<dbReference type="SFLD" id="SFLDG01129">
    <property type="entry name" value="C1.5:_HAD__Beta-PGM__Phosphata"/>
    <property type="match status" value="1"/>
</dbReference>
<dbReference type="InterPro" id="IPR051540">
    <property type="entry name" value="S-2-haloacid_dehalogenase"/>
</dbReference>
<reference evidence="2 4" key="1">
    <citation type="submission" date="2015-02" db="EMBL/GenBank/DDBJ databases">
        <title>Two Pseudomonas sp. nov. isolated from raw milk.</title>
        <authorList>
            <person name="Wenning M."/>
            <person name="von Neubeck M."/>
            <person name="Huptas C."/>
            <person name="Scherer S."/>
        </authorList>
    </citation>
    <scope>NUCLEOTIDE SEQUENCE [LARGE SCALE GENOMIC DNA]</scope>
    <source>
        <strain evidence="2 4">DSM 14937</strain>
    </source>
</reference>
<dbReference type="Gene3D" id="3.40.50.1000">
    <property type="entry name" value="HAD superfamily/HAD-like"/>
    <property type="match status" value="1"/>
</dbReference>
<evidence type="ECO:0000313" key="3">
    <source>
        <dbReference type="EMBL" id="SDS59618.1"/>
    </source>
</evidence>
<dbReference type="OrthoDB" id="5699629at2"/>
<name>A0A0R2ZH99_9PSED</name>
<dbReference type="PANTHER" id="PTHR43316">
    <property type="entry name" value="HYDROLASE, HALOACID DELAHOGENASE-RELATED"/>
    <property type="match status" value="1"/>
</dbReference>
<reference evidence="3 5" key="2">
    <citation type="submission" date="2016-10" db="EMBL/GenBank/DDBJ databases">
        <authorList>
            <person name="Varghese N."/>
            <person name="Submissions S."/>
        </authorList>
    </citation>
    <scope>NUCLEOTIDE SEQUENCE [LARGE SCALE GENOMIC DNA]</scope>
    <source>
        <strain evidence="3 5">BS3111</strain>
    </source>
</reference>
<keyword evidence="1" id="KW-0378">Hydrolase</keyword>
<dbReference type="InterPro" id="IPR006439">
    <property type="entry name" value="HAD-SF_hydro_IA"/>
</dbReference>
<evidence type="ECO:0000256" key="1">
    <source>
        <dbReference type="ARBA" id="ARBA00022801"/>
    </source>
</evidence>
<dbReference type="EMBL" id="LT629760">
    <property type="protein sequence ID" value="SDS59618.1"/>
    <property type="molecule type" value="Genomic_DNA"/>
</dbReference>
<keyword evidence="5" id="KW-1185">Reference proteome</keyword>
<dbReference type="SFLD" id="SFLDS00003">
    <property type="entry name" value="Haloacid_Dehalogenase"/>
    <property type="match status" value="1"/>
</dbReference>
<evidence type="ECO:0000313" key="4">
    <source>
        <dbReference type="Proteomes" id="UP000052019"/>
    </source>
</evidence>
<gene>
    <name evidence="3" type="ORF">SAMN04490205_2988</name>
    <name evidence="2" type="ORF">TU79_13465</name>
</gene>
<sequence>MVTAAVIFDLFGTVLEIQDRQNPYRRLLRMGAEQGRSASPGDMRVIMKLSGGLKEAAATLGITLSPWALAELEHALEVELASVRIFDDALAAIDLLRASGIKIAVCSNLAAPYCDVARRLLPDLDGYALSAELGVMKPDPMIYRSVCSLLGLEHAIDTKQGQVIMVGDSKKCDERGPRVCGIQGFHLDRAGGGRFINLVEFYNEIVTQN</sequence>
<evidence type="ECO:0000313" key="2">
    <source>
        <dbReference type="EMBL" id="KRP60167.1"/>
    </source>
</evidence>